<comment type="caution">
    <text evidence="1">The sequence shown here is derived from an EMBL/GenBank/DDBJ whole genome shotgun (WGS) entry which is preliminary data.</text>
</comment>
<keyword evidence="2" id="KW-1185">Reference proteome</keyword>
<accession>A0AAV4NV58</accession>
<dbReference type="AlphaFoldDB" id="A0AAV4NV58"/>
<proteinExistence type="predicted"/>
<gene>
    <name evidence="1" type="ORF">CEXT_355281</name>
</gene>
<dbReference type="Proteomes" id="UP001054945">
    <property type="component" value="Unassembled WGS sequence"/>
</dbReference>
<protein>
    <submittedName>
        <fullName evidence="1">MACPF domain-containing protein</fullName>
    </submittedName>
</protein>
<name>A0AAV4NV58_CAEEX</name>
<evidence type="ECO:0000313" key="2">
    <source>
        <dbReference type="Proteomes" id="UP001054945"/>
    </source>
</evidence>
<evidence type="ECO:0000313" key="1">
    <source>
        <dbReference type="EMBL" id="GIX87633.1"/>
    </source>
</evidence>
<organism evidence="1 2">
    <name type="scientific">Caerostris extrusa</name>
    <name type="common">Bark spider</name>
    <name type="synonym">Caerostris bankana</name>
    <dbReference type="NCBI Taxonomy" id="172846"/>
    <lineage>
        <taxon>Eukaryota</taxon>
        <taxon>Metazoa</taxon>
        <taxon>Ecdysozoa</taxon>
        <taxon>Arthropoda</taxon>
        <taxon>Chelicerata</taxon>
        <taxon>Arachnida</taxon>
        <taxon>Araneae</taxon>
        <taxon>Araneomorphae</taxon>
        <taxon>Entelegynae</taxon>
        <taxon>Araneoidea</taxon>
        <taxon>Araneidae</taxon>
        <taxon>Caerostris</taxon>
    </lineage>
</organism>
<reference evidence="1 2" key="1">
    <citation type="submission" date="2021-06" db="EMBL/GenBank/DDBJ databases">
        <title>Caerostris extrusa draft genome.</title>
        <authorList>
            <person name="Kono N."/>
            <person name="Arakawa K."/>
        </authorList>
    </citation>
    <scope>NUCLEOTIDE SEQUENCE [LARGE SCALE GENOMIC DNA]</scope>
</reference>
<sequence length="617" mass="69439">MAVANNPKCSFCIKQTNFINRTAMHMMLNSIENTIPHFLPGFSQHWDFSHDTKLKFSIMTTSIIPVLAAMYLGSTFNLIKYEKGNADVFDQKTLEGNLQVIDRSFTRSQYKLVETSTQAREFLDVSGALSLRIKKGDITVDGTGAYLKDMANRQKFVELLVRVQHETVTETIPSHLKPKTDWMSMSPDSVGTHYVRSITYGGELIASLRLKANNREEREIIKAAVSANLQLTGTFDLNANGSFDKLRKDLAGMYNEEIKIMATKSPSSPPQTVEELMKLVADYPKEIKTIGNGKGKALKAELYPLSSLKSDFPNYLPNSAINSLLNDVETKYDDIRIVMHEIIPWNTKRPDSSEEEDEMVNELWETLQQAQAAFHKAINELDVSITGKITQFNKAFESYGTGKNNTPNRFQRWFWRLKHEITKEPIVWEKPDGSGGVYINWGSDKCRSTSLTNPEVTLLYSGRAAGTLLNAWAGGRNFECMKTTEPQLSRAVATQPKPAYLDAVEYRTLIEPDKSRPIPCSACLVADTVAVKTLYARKTCPRNWKKEYSGITMADSSSKVDVDFMCLNKEIFEVPNSSEAGSHTAKLNPVWMNCEKCDGEKIVPCVVCSYENKSEMF</sequence>
<dbReference type="EMBL" id="BPLR01003701">
    <property type="protein sequence ID" value="GIX87633.1"/>
    <property type="molecule type" value="Genomic_DNA"/>
</dbReference>